<dbReference type="Proteomes" id="UP001221217">
    <property type="component" value="Unassembled WGS sequence"/>
</dbReference>
<dbReference type="Gene3D" id="3.90.1150.10">
    <property type="entry name" value="Aspartate Aminotransferase, domain 1"/>
    <property type="match status" value="1"/>
</dbReference>
<comment type="caution">
    <text evidence="7">The sequence shown here is derived from an EMBL/GenBank/DDBJ whole genome shotgun (WGS) entry which is preliminary data.</text>
</comment>
<dbReference type="InterPro" id="IPR015422">
    <property type="entry name" value="PyrdxlP-dep_Trfase_small"/>
</dbReference>
<evidence type="ECO:0000256" key="3">
    <source>
        <dbReference type="ARBA" id="ARBA00022576"/>
    </source>
</evidence>
<feature type="domain" description="Aminotransferase class I/classII large" evidence="6">
    <location>
        <begin position="74"/>
        <end position="422"/>
    </location>
</feature>
<gene>
    <name evidence="7" type="ORF">PQJ61_15010</name>
</gene>
<dbReference type="PANTHER" id="PTHR46383">
    <property type="entry name" value="ASPARTATE AMINOTRANSFERASE"/>
    <property type="match status" value="1"/>
</dbReference>
<sequence>MNKLATELNDVISGGTAFELLSDFGRRMYFPKGIVLQSAEAKQKANNYNATVGMAISKGQAIELNSLKKLIPELKPAEAVTYAPTGGDPALVKLWKKDIVKKNPAVDPSKISTPIVTSGLTHGISLLMELFVDEGNSVVVPDMFWGNYRLMIEERQKASIAAFPFYTESKGLNVDGFIETIKKTAVNKKAVVIVNFPNNPTGYSPTKTEAAALKEALVAVADEGYKLLVVTDDAYFGLFFEEDTYKHSLFNELYDAHENILAAKVDGTTKEHFVWGFRVGFVTFGSKGMSEEAYKVLETKLSAAIRASISNCSRPAQSLLQKAMQDPNYNSEKEAYEVEIKERYLKIKEILAEHEDDPVLDPLGFNSGYFMSYKMKKGSSEALRKKLLDEEGIGTISIQDKFLRVAFSSVDLENIEDLYAKIYKAASEL</sequence>
<reference evidence="7 8" key="1">
    <citation type="submission" date="2022-12" db="EMBL/GenBank/DDBJ databases">
        <title>Metagenome assembled genome from gulf of manar.</title>
        <authorList>
            <person name="Kohli P."/>
            <person name="Pk S."/>
            <person name="Venkata Ramana C."/>
            <person name="Sasikala C."/>
        </authorList>
    </citation>
    <scope>NUCLEOTIDE SEQUENCE [LARGE SCALE GENOMIC DNA]</scope>
    <source>
        <strain evidence="7">JB008</strain>
    </source>
</reference>
<dbReference type="SUPFAM" id="SSF53383">
    <property type="entry name" value="PLP-dependent transferases"/>
    <property type="match status" value="1"/>
</dbReference>
<dbReference type="InterPro" id="IPR050596">
    <property type="entry name" value="AspAT/PAT-like"/>
</dbReference>
<dbReference type="GO" id="GO:0006520">
    <property type="term" value="P:amino acid metabolic process"/>
    <property type="evidence" value="ECO:0007669"/>
    <property type="project" value="InterPro"/>
</dbReference>
<dbReference type="CDD" id="cd00609">
    <property type="entry name" value="AAT_like"/>
    <property type="match status" value="1"/>
</dbReference>
<evidence type="ECO:0000256" key="4">
    <source>
        <dbReference type="ARBA" id="ARBA00022679"/>
    </source>
</evidence>
<dbReference type="InterPro" id="IPR015424">
    <property type="entry name" value="PyrdxlP-dep_Trfase"/>
</dbReference>
<dbReference type="Pfam" id="PF00155">
    <property type="entry name" value="Aminotran_1_2"/>
    <property type="match status" value="1"/>
</dbReference>
<dbReference type="NCBIfam" id="NF006388">
    <property type="entry name" value="PRK08637.1"/>
    <property type="match status" value="1"/>
</dbReference>
<protein>
    <submittedName>
        <fullName evidence="7">Aminotransferase class I/II-fold pyridoxal phosphate-dependent enzyme</fullName>
    </submittedName>
</protein>
<comment type="cofactor">
    <cofactor evidence="1">
        <name>pyridoxal 5'-phosphate</name>
        <dbReference type="ChEBI" id="CHEBI:597326"/>
    </cofactor>
</comment>
<comment type="similarity">
    <text evidence="2">Belongs to the class-I pyridoxal-phosphate-dependent aminotransferase family.</text>
</comment>
<dbReference type="GO" id="GO:0008483">
    <property type="term" value="F:transaminase activity"/>
    <property type="evidence" value="ECO:0007669"/>
    <property type="project" value="UniProtKB-KW"/>
</dbReference>
<dbReference type="GO" id="GO:0030170">
    <property type="term" value="F:pyridoxal phosphate binding"/>
    <property type="evidence" value="ECO:0007669"/>
    <property type="project" value="InterPro"/>
</dbReference>
<evidence type="ECO:0000256" key="1">
    <source>
        <dbReference type="ARBA" id="ARBA00001933"/>
    </source>
</evidence>
<proteinExistence type="inferred from homology"/>
<keyword evidence="3 7" id="KW-0032">Aminotransferase</keyword>
<keyword evidence="4" id="KW-0808">Transferase</keyword>
<organism evidence="7 8">
    <name type="scientific">Candidatus Thalassospirochaeta sargassi</name>
    <dbReference type="NCBI Taxonomy" id="3119039"/>
    <lineage>
        <taxon>Bacteria</taxon>
        <taxon>Pseudomonadati</taxon>
        <taxon>Spirochaetota</taxon>
        <taxon>Spirochaetia</taxon>
        <taxon>Spirochaetales</taxon>
        <taxon>Spirochaetaceae</taxon>
        <taxon>Candidatus Thalassospirochaeta</taxon>
    </lineage>
</organism>
<keyword evidence="5" id="KW-0663">Pyridoxal phosphate</keyword>
<dbReference type="Gene3D" id="3.40.640.10">
    <property type="entry name" value="Type I PLP-dependent aspartate aminotransferase-like (Major domain)"/>
    <property type="match status" value="1"/>
</dbReference>
<name>A0AAJ1IJC2_9SPIO</name>
<evidence type="ECO:0000313" key="7">
    <source>
        <dbReference type="EMBL" id="MDC7228071.1"/>
    </source>
</evidence>
<evidence type="ECO:0000313" key="8">
    <source>
        <dbReference type="Proteomes" id="UP001221217"/>
    </source>
</evidence>
<evidence type="ECO:0000256" key="2">
    <source>
        <dbReference type="ARBA" id="ARBA00007441"/>
    </source>
</evidence>
<dbReference type="InterPro" id="IPR004839">
    <property type="entry name" value="Aminotransferase_I/II_large"/>
</dbReference>
<dbReference type="EMBL" id="JAQQAL010000040">
    <property type="protein sequence ID" value="MDC7228071.1"/>
    <property type="molecule type" value="Genomic_DNA"/>
</dbReference>
<dbReference type="InterPro" id="IPR015421">
    <property type="entry name" value="PyrdxlP-dep_Trfase_major"/>
</dbReference>
<evidence type="ECO:0000259" key="6">
    <source>
        <dbReference type="Pfam" id="PF00155"/>
    </source>
</evidence>
<accession>A0AAJ1IJC2</accession>
<evidence type="ECO:0000256" key="5">
    <source>
        <dbReference type="ARBA" id="ARBA00022898"/>
    </source>
</evidence>
<dbReference type="PANTHER" id="PTHR46383:SF1">
    <property type="entry name" value="ASPARTATE AMINOTRANSFERASE"/>
    <property type="match status" value="1"/>
</dbReference>
<dbReference type="AlphaFoldDB" id="A0AAJ1IJC2"/>